<evidence type="ECO:0000256" key="5">
    <source>
        <dbReference type="ARBA" id="ARBA00022833"/>
    </source>
</evidence>
<evidence type="ECO:0000259" key="10">
    <source>
        <dbReference type="Pfam" id="PF00382"/>
    </source>
</evidence>
<dbReference type="GO" id="GO:0008270">
    <property type="term" value="F:zinc ion binding"/>
    <property type="evidence" value="ECO:0007669"/>
    <property type="project" value="UniProtKB-KW"/>
</dbReference>
<comment type="caution">
    <text evidence="12">The sequence shown here is derived from an EMBL/GenBank/DDBJ whole genome shotgun (WGS) entry which is preliminary data.</text>
</comment>
<gene>
    <name evidence="12" type="ORF">M0R45_026857</name>
</gene>
<evidence type="ECO:0008006" key="14">
    <source>
        <dbReference type="Google" id="ProtNLM"/>
    </source>
</evidence>
<name>A0AAW1X191_RUBAR</name>
<protein>
    <recommendedName>
        <fullName evidence="14">Transcription factor IIIB 90 kDa subunit</fullName>
    </recommendedName>
</protein>
<evidence type="ECO:0000256" key="6">
    <source>
        <dbReference type="ARBA" id="ARBA00023015"/>
    </source>
</evidence>
<evidence type="ECO:0000256" key="1">
    <source>
        <dbReference type="ARBA" id="ARBA00004123"/>
    </source>
</evidence>
<reference evidence="12 13" key="1">
    <citation type="journal article" date="2023" name="G3 (Bethesda)">
        <title>A chromosome-length genome assembly and annotation of blackberry (Rubus argutus, cv. 'Hillquist').</title>
        <authorList>
            <person name="Bruna T."/>
            <person name="Aryal R."/>
            <person name="Dudchenko O."/>
            <person name="Sargent D.J."/>
            <person name="Mead D."/>
            <person name="Buti M."/>
            <person name="Cavallini A."/>
            <person name="Hytonen T."/>
            <person name="Andres J."/>
            <person name="Pham M."/>
            <person name="Weisz D."/>
            <person name="Mascagni F."/>
            <person name="Usai G."/>
            <person name="Natali L."/>
            <person name="Bassil N."/>
            <person name="Fernandez G.E."/>
            <person name="Lomsadze A."/>
            <person name="Armour M."/>
            <person name="Olukolu B."/>
            <person name="Poorten T."/>
            <person name="Britton C."/>
            <person name="Davik J."/>
            <person name="Ashrafi H."/>
            <person name="Aiden E.L."/>
            <person name="Borodovsky M."/>
            <person name="Worthington M."/>
        </authorList>
    </citation>
    <scope>NUCLEOTIDE SEQUENCE [LARGE SCALE GENOMIC DNA]</scope>
    <source>
        <strain evidence="12">PI 553951</strain>
    </source>
</reference>
<comment type="subcellular location">
    <subcellularLocation>
        <location evidence="1">Nucleus</location>
    </subcellularLocation>
</comment>
<feature type="region of interest" description="Disordered" evidence="9">
    <location>
        <begin position="153"/>
        <end position="195"/>
    </location>
</feature>
<evidence type="ECO:0000313" key="12">
    <source>
        <dbReference type="EMBL" id="KAK9929774.1"/>
    </source>
</evidence>
<dbReference type="GO" id="GO:0070897">
    <property type="term" value="P:transcription preinitiation complex assembly"/>
    <property type="evidence" value="ECO:0007669"/>
    <property type="project" value="InterPro"/>
</dbReference>
<feature type="compositionally biased region" description="Basic and acidic residues" evidence="9">
    <location>
        <begin position="276"/>
        <end position="286"/>
    </location>
</feature>
<dbReference type="GO" id="GO:0005634">
    <property type="term" value="C:nucleus"/>
    <property type="evidence" value="ECO:0007669"/>
    <property type="project" value="UniProtKB-SubCell"/>
</dbReference>
<dbReference type="GO" id="GO:0097550">
    <property type="term" value="C:transcription preinitiation complex"/>
    <property type="evidence" value="ECO:0007669"/>
    <property type="project" value="TreeGrafter"/>
</dbReference>
<evidence type="ECO:0000256" key="8">
    <source>
        <dbReference type="ARBA" id="ARBA00023242"/>
    </source>
</evidence>
<dbReference type="GO" id="GO:0000995">
    <property type="term" value="F:RNA polymerase III general transcription initiation factor activity"/>
    <property type="evidence" value="ECO:0007669"/>
    <property type="project" value="TreeGrafter"/>
</dbReference>
<keyword evidence="13" id="KW-1185">Reference proteome</keyword>
<dbReference type="PANTHER" id="PTHR11618:SF4">
    <property type="entry name" value="TRANSCRIPTION FACTOR IIIB 90 KDA SUBUNIT"/>
    <property type="match status" value="1"/>
</dbReference>
<feature type="domain" description="Brf1 TBP-binding" evidence="11">
    <location>
        <begin position="217"/>
        <end position="320"/>
    </location>
</feature>
<dbReference type="GO" id="GO:0017025">
    <property type="term" value="F:TBP-class protein binding"/>
    <property type="evidence" value="ECO:0007669"/>
    <property type="project" value="InterPro"/>
</dbReference>
<evidence type="ECO:0000256" key="7">
    <source>
        <dbReference type="ARBA" id="ARBA00023163"/>
    </source>
</evidence>
<evidence type="ECO:0000259" key="11">
    <source>
        <dbReference type="Pfam" id="PF07741"/>
    </source>
</evidence>
<keyword evidence="4" id="KW-0863">Zinc-finger</keyword>
<keyword evidence="5" id="KW-0862">Zinc</keyword>
<dbReference type="GO" id="GO:0000126">
    <property type="term" value="C:transcription factor TFIIIB complex"/>
    <property type="evidence" value="ECO:0007669"/>
    <property type="project" value="TreeGrafter"/>
</dbReference>
<dbReference type="PANTHER" id="PTHR11618">
    <property type="entry name" value="TRANSCRIPTION INITIATION FACTOR IIB-RELATED"/>
    <property type="match status" value="1"/>
</dbReference>
<dbReference type="Proteomes" id="UP001457282">
    <property type="component" value="Unassembled WGS sequence"/>
</dbReference>
<dbReference type="Gene3D" id="1.20.5.650">
    <property type="entry name" value="Single helix bin"/>
    <property type="match status" value="1"/>
</dbReference>
<dbReference type="InterPro" id="IPR036915">
    <property type="entry name" value="Cyclin-like_sf"/>
</dbReference>
<comment type="similarity">
    <text evidence="2">Belongs to the TFIIB family.</text>
</comment>
<evidence type="ECO:0000313" key="13">
    <source>
        <dbReference type="Proteomes" id="UP001457282"/>
    </source>
</evidence>
<dbReference type="AlphaFoldDB" id="A0AAW1X191"/>
<keyword evidence="3" id="KW-0479">Metal-binding</keyword>
<organism evidence="12 13">
    <name type="scientific">Rubus argutus</name>
    <name type="common">Southern blackberry</name>
    <dbReference type="NCBI Taxonomy" id="59490"/>
    <lineage>
        <taxon>Eukaryota</taxon>
        <taxon>Viridiplantae</taxon>
        <taxon>Streptophyta</taxon>
        <taxon>Embryophyta</taxon>
        <taxon>Tracheophyta</taxon>
        <taxon>Spermatophyta</taxon>
        <taxon>Magnoliopsida</taxon>
        <taxon>eudicotyledons</taxon>
        <taxon>Gunneridae</taxon>
        <taxon>Pentapetalae</taxon>
        <taxon>rosids</taxon>
        <taxon>fabids</taxon>
        <taxon>Rosales</taxon>
        <taxon>Rosaceae</taxon>
        <taxon>Rosoideae</taxon>
        <taxon>Rosoideae incertae sedis</taxon>
        <taxon>Rubus</taxon>
    </lineage>
</organism>
<evidence type="ECO:0000256" key="3">
    <source>
        <dbReference type="ARBA" id="ARBA00022723"/>
    </source>
</evidence>
<feature type="compositionally biased region" description="Polar residues" evidence="9">
    <location>
        <begin position="172"/>
        <end position="186"/>
    </location>
</feature>
<dbReference type="Gene3D" id="1.10.472.10">
    <property type="entry name" value="Cyclin-like"/>
    <property type="match status" value="1"/>
</dbReference>
<keyword evidence="8" id="KW-0539">Nucleus</keyword>
<dbReference type="InterPro" id="IPR011665">
    <property type="entry name" value="BRF1_TBP-bd_dom"/>
</dbReference>
<keyword evidence="6" id="KW-0805">Transcription regulation</keyword>
<sequence length="394" mass="44008">MKRNWMQTGRKPSGLCGAALYISALSHGLKCSKSDFLRIAHVCDATLTKRLIEFENTESGSLTIEEFHLKETELDEICEPPRMAVKMDGRDDILCEHKDSGKPFAHGLCKICYDDLMTISGGLHGGGSNPPAFQRAKIERRKKAYAQENAIDSDVDTSPCQSLDNSKHSNFETEVNCSRSSENGRIQSMGPKSVGAPMVNTAIHTGAEACDESDNLSDIDDVEVDEYLLDEEGKRDKKIIWEALNREYIEEQAAKAAMGTECPESQAAASKKRKERQLARAAEERNSTPAQTAAEAAYKTLTKKRLSSKINFDVLEDMFETSETADVSKKTQIDLQSDNDDEMPYMENQELENNDDFGPETEYEEGIEGTYNDSFDFDNVHDAYDGEDNGYEDY</sequence>
<evidence type="ECO:0000256" key="4">
    <source>
        <dbReference type="ARBA" id="ARBA00022771"/>
    </source>
</evidence>
<feature type="domain" description="Transcription factor TFIIB cyclin-like" evidence="10">
    <location>
        <begin position="1"/>
        <end position="56"/>
    </location>
</feature>
<dbReference type="InterPro" id="IPR013150">
    <property type="entry name" value="TFIIB_cyclin"/>
</dbReference>
<keyword evidence="7" id="KW-0804">Transcription</keyword>
<dbReference type="EMBL" id="JBEDUW010000005">
    <property type="protein sequence ID" value="KAK9929774.1"/>
    <property type="molecule type" value="Genomic_DNA"/>
</dbReference>
<feature type="region of interest" description="Disordered" evidence="9">
    <location>
        <begin position="259"/>
        <end position="293"/>
    </location>
</feature>
<dbReference type="SUPFAM" id="SSF47954">
    <property type="entry name" value="Cyclin-like"/>
    <property type="match status" value="1"/>
</dbReference>
<feature type="compositionally biased region" description="Acidic residues" evidence="9">
    <location>
        <begin position="385"/>
        <end position="394"/>
    </location>
</feature>
<dbReference type="Pfam" id="PF00382">
    <property type="entry name" value="TFIIB"/>
    <property type="match status" value="1"/>
</dbReference>
<evidence type="ECO:0000256" key="9">
    <source>
        <dbReference type="SAM" id="MobiDB-lite"/>
    </source>
</evidence>
<evidence type="ECO:0000256" key="2">
    <source>
        <dbReference type="ARBA" id="ARBA00010857"/>
    </source>
</evidence>
<dbReference type="Pfam" id="PF07741">
    <property type="entry name" value="BRF1"/>
    <property type="match status" value="1"/>
</dbReference>
<dbReference type="InterPro" id="IPR000812">
    <property type="entry name" value="TFIIB"/>
</dbReference>
<accession>A0AAW1X191</accession>
<dbReference type="GO" id="GO:0001006">
    <property type="term" value="F:RNA polymerase III type 3 promoter sequence-specific DNA binding"/>
    <property type="evidence" value="ECO:0007669"/>
    <property type="project" value="TreeGrafter"/>
</dbReference>
<feature type="region of interest" description="Disordered" evidence="9">
    <location>
        <begin position="370"/>
        <end position="394"/>
    </location>
</feature>
<proteinExistence type="inferred from homology"/>